<dbReference type="EMBL" id="SGXD01000001">
    <property type="protein sequence ID" value="RZS91130.1"/>
    <property type="molecule type" value="Genomic_DNA"/>
</dbReference>
<name>A0A4Q7NVW0_9ACTN</name>
<proteinExistence type="predicted"/>
<reference evidence="1 2" key="1">
    <citation type="submission" date="2019-02" db="EMBL/GenBank/DDBJ databases">
        <title>Genomic Encyclopedia of Type Strains, Phase IV (KMG-IV): sequencing the most valuable type-strain genomes for metagenomic binning, comparative biology and taxonomic classification.</title>
        <authorList>
            <person name="Goeker M."/>
        </authorList>
    </citation>
    <scope>NUCLEOTIDE SEQUENCE [LARGE SCALE GENOMIC DNA]</scope>
    <source>
        <strain evidence="1 2">DSM 45622</strain>
    </source>
</reference>
<gene>
    <name evidence="1" type="ORF">EV189_0363</name>
</gene>
<evidence type="ECO:0008006" key="3">
    <source>
        <dbReference type="Google" id="ProtNLM"/>
    </source>
</evidence>
<dbReference type="InterPro" id="IPR048000">
    <property type="entry name" value="TnsA-like"/>
</dbReference>
<organism evidence="1 2">
    <name type="scientific">Motilibacter rhizosphaerae</name>
    <dbReference type="NCBI Taxonomy" id="598652"/>
    <lineage>
        <taxon>Bacteria</taxon>
        <taxon>Bacillati</taxon>
        <taxon>Actinomycetota</taxon>
        <taxon>Actinomycetes</taxon>
        <taxon>Motilibacterales</taxon>
        <taxon>Motilibacteraceae</taxon>
        <taxon>Motilibacter</taxon>
    </lineage>
</organism>
<evidence type="ECO:0000313" key="1">
    <source>
        <dbReference type="EMBL" id="RZS91130.1"/>
    </source>
</evidence>
<evidence type="ECO:0000313" key="2">
    <source>
        <dbReference type="Proteomes" id="UP000293638"/>
    </source>
</evidence>
<accession>A0A4Q7NVW0</accession>
<protein>
    <recommendedName>
        <fullName evidence="3">TnsA endonuclease-like protein</fullName>
    </recommendedName>
</protein>
<keyword evidence="2" id="KW-1185">Reference proteome</keyword>
<comment type="caution">
    <text evidence="1">The sequence shown here is derived from an EMBL/GenBank/DDBJ whole genome shotgun (WGS) entry which is preliminary data.</text>
</comment>
<dbReference type="NCBIfam" id="NF033179">
    <property type="entry name" value="TnsA_like_Actin"/>
    <property type="match status" value="1"/>
</dbReference>
<dbReference type="OrthoDB" id="3403133at2"/>
<dbReference type="Proteomes" id="UP000293638">
    <property type="component" value="Unassembled WGS sequence"/>
</dbReference>
<dbReference type="RefSeq" id="WP_130491235.1">
    <property type="nucleotide sequence ID" value="NZ_SGXD01000001.1"/>
</dbReference>
<dbReference type="AlphaFoldDB" id="A0A4Q7NVW0"/>
<sequence>MTGPAYLPLVLLRGRDGASRHVRLEDVTAAEIAAGNPVRRIVGRKGAPNIPGDYWSEKDGRHLPFESQLELSRLLLGEHDPDVTAMLTQPFVFLRPDGGRAATPDILLVRRGGGATVVDVVRRDALTRPRLRERARQVGAALRARGWDHEVWTGADPLVVSNVRFLSGYRWADRIDPASLAVARGATGAPTTFRLALAAAAPGDVPLLRPALLHLLWNGERACDLTKVLCGDTEMWPR</sequence>